<dbReference type="InParanoid" id="S0EW99"/>
<sequence>MKLSFKRLMTVTKPKALLLSGLCILLSVSTGYAQSQLPSPQLLLNGWQQYVQNVNNALSSYRMRVFVTPNMPLKNATPSPLYQEQIETVVSGNKFHVLFTDNSPNHKDEQEYAYDGKGFDTAENQFFSHQFHCAHHTSDESVENYLAPIRAEGLPIFLNDLLLYPNFDAKMIQSGPSLIAYYLTRSTSLSVVGTDRIGGWNCFHVRFLGQQPPALDVPQDLWFAPIGHYFFPVRIQTTNGDSQVVVIFTRGQQIAGIWVPTEYRVETHLKTTHPSGKVDFEAYMVPSPVFHLDLSDINTQFPDSTFHLACKQSHVPGKHITKRQVLLVSIFIILPLLIVTLIIATLLLRNRAHQGKPNS</sequence>
<dbReference type="AlphaFoldDB" id="S0EW99"/>
<feature type="chain" id="PRO_5004496508" evidence="2">
    <location>
        <begin position="34"/>
        <end position="359"/>
    </location>
</feature>
<dbReference type="KEGG" id="ccz:CCALI_00104"/>
<reference evidence="4" key="1">
    <citation type="submission" date="2013-03" db="EMBL/GenBank/DDBJ databases">
        <title>Genome sequence of Chthonomonas calidirosea, the first sequenced genome from the Armatimonadetes phylum (formally candidate division OP10).</title>
        <authorList>
            <person name="Lee K.C.Y."/>
            <person name="Morgan X.C."/>
            <person name="Dunfield P.F."/>
            <person name="Tamas I."/>
            <person name="Houghton K.M."/>
            <person name="Vyssotski M."/>
            <person name="Ryan J.L.J."/>
            <person name="Lagutin K."/>
            <person name="McDonald I.R."/>
            <person name="Stott M.B."/>
        </authorList>
    </citation>
    <scope>NUCLEOTIDE SEQUENCE [LARGE SCALE GENOMIC DNA]</scope>
    <source>
        <strain evidence="4">DSM 23976 / ICMP 18418 / T49</strain>
    </source>
</reference>
<keyword evidence="1" id="KW-1133">Transmembrane helix</keyword>
<dbReference type="EMBL" id="HF951689">
    <property type="protein sequence ID" value="CCW33943.1"/>
    <property type="molecule type" value="Genomic_DNA"/>
</dbReference>
<dbReference type="HOGENOM" id="CLU_770973_0_0_0"/>
<dbReference type="Proteomes" id="UP000014227">
    <property type="component" value="Chromosome I"/>
</dbReference>
<organism evidence="3 4">
    <name type="scientific">Chthonomonas calidirosea (strain DSM 23976 / ICMP 18418 / T49)</name>
    <dbReference type="NCBI Taxonomy" id="1303518"/>
    <lineage>
        <taxon>Bacteria</taxon>
        <taxon>Bacillati</taxon>
        <taxon>Armatimonadota</taxon>
        <taxon>Chthonomonadia</taxon>
        <taxon>Chthonomonadales</taxon>
        <taxon>Chthonomonadaceae</taxon>
        <taxon>Chthonomonas</taxon>
    </lineage>
</organism>
<gene>
    <name evidence="3" type="ORF">CCALI_00104</name>
</gene>
<evidence type="ECO:0000313" key="3">
    <source>
        <dbReference type="EMBL" id="CCW33943.1"/>
    </source>
</evidence>
<dbReference type="PATRIC" id="fig|1303518.3.peg.105"/>
<proteinExistence type="predicted"/>
<evidence type="ECO:0000256" key="1">
    <source>
        <dbReference type="SAM" id="Phobius"/>
    </source>
</evidence>
<evidence type="ECO:0000313" key="4">
    <source>
        <dbReference type="Proteomes" id="UP000014227"/>
    </source>
</evidence>
<keyword evidence="1" id="KW-0472">Membrane</keyword>
<name>S0EW99_CHTCT</name>
<accession>S0EW99</accession>
<dbReference type="RefSeq" id="WP_016481507.1">
    <property type="nucleotide sequence ID" value="NC_021487.1"/>
</dbReference>
<keyword evidence="2" id="KW-0732">Signal</keyword>
<protein>
    <submittedName>
        <fullName evidence="3">Uncharacterized protein</fullName>
    </submittedName>
</protein>
<evidence type="ECO:0000256" key="2">
    <source>
        <dbReference type="SAM" id="SignalP"/>
    </source>
</evidence>
<feature type="signal peptide" evidence="2">
    <location>
        <begin position="1"/>
        <end position="33"/>
    </location>
</feature>
<dbReference type="STRING" id="454171.CP488_01053"/>
<keyword evidence="1" id="KW-0812">Transmembrane</keyword>
<feature type="transmembrane region" description="Helical" evidence="1">
    <location>
        <begin position="325"/>
        <end position="348"/>
    </location>
</feature>
<keyword evidence="4" id="KW-1185">Reference proteome</keyword>